<keyword evidence="1" id="KW-0812">Transmembrane</keyword>
<accession>A0ABV6R1Q8</accession>
<comment type="caution">
    <text evidence="2">The sequence shown here is derived from an EMBL/GenBank/DDBJ whole genome shotgun (WGS) entry which is preliminary data.</text>
</comment>
<keyword evidence="1" id="KW-1133">Transmembrane helix</keyword>
<dbReference type="EMBL" id="JBHLSW010000004">
    <property type="protein sequence ID" value="MFC0633556.1"/>
    <property type="molecule type" value="Genomic_DNA"/>
</dbReference>
<evidence type="ECO:0000256" key="1">
    <source>
        <dbReference type="SAM" id="Phobius"/>
    </source>
</evidence>
<feature type="transmembrane region" description="Helical" evidence="1">
    <location>
        <begin position="32"/>
        <end position="53"/>
    </location>
</feature>
<organism evidence="2 3">
    <name type="scientific">Brevundimonas balnearis</name>
    <dbReference type="NCBI Taxonomy" id="1572858"/>
    <lineage>
        <taxon>Bacteria</taxon>
        <taxon>Pseudomonadati</taxon>
        <taxon>Pseudomonadota</taxon>
        <taxon>Alphaproteobacteria</taxon>
        <taxon>Caulobacterales</taxon>
        <taxon>Caulobacteraceae</taxon>
        <taxon>Brevundimonas</taxon>
    </lineage>
</organism>
<gene>
    <name evidence="2" type="ORF">ACFFGE_06660</name>
</gene>
<sequence>MGAILVVGGVGLLDLRLLGYGRRLDPAALSRAVTPLALAGFAIMAVSGALMFVADSEALAGSTLFQVKLVLIGLAGANALAFRRMFRVLSNDIPPAARLLGAGSLGLWLGVVVLGRLIAYF</sequence>
<evidence type="ECO:0000313" key="2">
    <source>
        <dbReference type="EMBL" id="MFC0633556.1"/>
    </source>
</evidence>
<keyword evidence="1" id="KW-0472">Membrane</keyword>
<evidence type="ECO:0008006" key="4">
    <source>
        <dbReference type="Google" id="ProtNLM"/>
    </source>
</evidence>
<dbReference type="RefSeq" id="WP_376835467.1">
    <property type="nucleotide sequence ID" value="NZ_JBHLSW010000004.1"/>
</dbReference>
<feature type="transmembrane region" description="Helical" evidence="1">
    <location>
        <begin position="65"/>
        <end position="86"/>
    </location>
</feature>
<proteinExistence type="predicted"/>
<reference evidence="2 3" key="1">
    <citation type="submission" date="2024-09" db="EMBL/GenBank/DDBJ databases">
        <authorList>
            <person name="Sun Q."/>
            <person name="Mori K."/>
        </authorList>
    </citation>
    <scope>NUCLEOTIDE SEQUENCE [LARGE SCALE GENOMIC DNA]</scope>
    <source>
        <strain evidence="2 3">NCAIM B.02621</strain>
    </source>
</reference>
<evidence type="ECO:0000313" key="3">
    <source>
        <dbReference type="Proteomes" id="UP001589906"/>
    </source>
</evidence>
<name>A0ABV6R1Q8_9CAUL</name>
<dbReference type="Proteomes" id="UP001589906">
    <property type="component" value="Unassembled WGS sequence"/>
</dbReference>
<protein>
    <recommendedName>
        <fullName evidence="4">Copper resistance protein D domain-containing protein</fullName>
    </recommendedName>
</protein>
<keyword evidence="3" id="KW-1185">Reference proteome</keyword>
<feature type="transmembrane region" description="Helical" evidence="1">
    <location>
        <begin position="98"/>
        <end position="119"/>
    </location>
</feature>